<keyword evidence="3" id="KW-1185">Reference proteome</keyword>
<feature type="chain" id="PRO_5021264998" description="Secreted protein" evidence="1">
    <location>
        <begin position="25"/>
        <end position="90"/>
    </location>
</feature>
<keyword evidence="1" id="KW-0732">Signal</keyword>
<evidence type="ECO:0000256" key="1">
    <source>
        <dbReference type="SAM" id="SignalP"/>
    </source>
</evidence>
<dbReference type="AlphaFoldDB" id="A0A4Y2I974"/>
<dbReference type="EMBL" id="BGPR01002483">
    <property type="protein sequence ID" value="GBM74223.1"/>
    <property type="molecule type" value="Genomic_DNA"/>
</dbReference>
<evidence type="ECO:0008006" key="4">
    <source>
        <dbReference type="Google" id="ProtNLM"/>
    </source>
</evidence>
<gene>
    <name evidence="2" type="ORF">AVEN_76273_1</name>
</gene>
<evidence type="ECO:0000313" key="2">
    <source>
        <dbReference type="EMBL" id="GBM74223.1"/>
    </source>
</evidence>
<organism evidence="2 3">
    <name type="scientific">Araneus ventricosus</name>
    <name type="common">Orbweaver spider</name>
    <name type="synonym">Epeira ventricosa</name>
    <dbReference type="NCBI Taxonomy" id="182803"/>
    <lineage>
        <taxon>Eukaryota</taxon>
        <taxon>Metazoa</taxon>
        <taxon>Ecdysozoa</taxon>
        <taxon>Arthropoda</taxon>
        <taxon>Chelicerata</taxon>
        <taxon>Arachnida</taxon>
        <taxon>Araneae</taxon>
        <taxon>Araneomorphae</taxon>
        <taxon>Entelegynae</taxon>
        <taxon>Araneoidea</taxon>
        <taxon>Araneidae</taxon>
        <taxon>Araneus</taxon>
    </lineage>
</organism>
<accession>A0A4Y2I974</accession>
<name>A0A4Y2I974_ARAVE</name>
<feature type="signal peptide" evidence="1">
    <location>
        <begin position="1"/>
        <end position="24"/>
    </location>
</feature>
<comment type="caution">
    <text evidence="2">The sequence shown here is derived from an EMBL/GenBank/DDBJ whole genome shotgun (WGS) entry which is preliminary data.</text>
</comment>
<sequence>MQGTGGLWLISPVVVVLLVTSVRDDHLECGSFVRYRCQSCFKFDDCFVRQIILRFVSFSIVDDSAYCCGFKLYQITKLKDVASIKRNGDW</sequence>
<proteinExistence type="predicted"/>
<protein>
    <recommendedName>
        <fullName evidence="4">Secreted protein</fullName>
    </recommendedName>
</protein>
<dbReference type="Proteomes" id="UP000499080">
    <property type="component" value="Unassembled WGS sequence"/>
</dbReference>
<evidence type="ECO:0000313" key="3">
    <source>
        <dbReference type="Proteomes" id="UP000499080"/>
    </source>
</evidence>
<reference evidence="2 3" key="1">
    <citation type="journal article" date="2019" name="Sci. Rep.">
        <title>Orb-weaving spider Araneus ventricosus genome elucidates the spidroin gene catalogue.</title>
        <authorList>
            <person name="Kono N."/>
            <person name="Nakamura H."/>
            <person name="Ohtoshi R."/>
            <person name="Moran D.A.P."/>
            <person name="Shinohara A."/>
            <person name="Yoshida Y."/>
            <person name="Fujiwara M."/>
            <person name="Mori M."/>
            <person name="Tomita M."/>
            <person name="Arakawa K."/>
        </authorList>
    </citation>
    <scope>NUCLEOTIDE SEQUENCE [LARGE SCALE GENOMIC DNA]</scope>
</reference>